<evidence type="ECO:0000259" key="6">
    <source>
        <dbReference type="Pfam" id="PF16656"/>
    </source>
</evidence>
<accession>A0A075G7I4</accession>
<dbReference type="InterPro" id="IPR015914">
    <property type="entry name" value="PAPs_N"/>
</dbReference>
<dbReference type="Pfam" id="PF00149">
    <property type="entry name" value="Metallophos"/>
    <property type="match status" value="1"/>
</dbReference>
<reference evidence="7" key="1">
    <citation type="journal article" date="2014" name="Genome Biol. Evol.">
        <title>Pangenome evidence for extensive interdomain horizontal transfer affecting lineage core and shell genes in uncultured planktonic thaumarchaeota and euryarchaeota.</title>
        <authorList>
            <person name="Deschamps P."/>
            <person name="Zivanovic Y."/>
            <person name="Moreira D."/>
            <person name="Rodriguez-Valera F."/>
            <person name="Lopez-Garcia P."/>
        </authorList>
    </citation>
    <scope>NUCLEOTIDE SEQUENCE</scope>
</reference>
<dbReference type="SUPFAM" id="SSF49363">
    <property type="entry name" value="Purple acid phosphatase, N-terminal domain"/>
    <property type="match status" value="1"/>
</dbReference>
<evidence type="ECO:0000256" key="2">
    <source>
        <dbReference type="ARBA" id="ARBA00023180"/>
    </source>
</evidence>
<evidence type="ECO:0000259" key="4">
    <source>
        <dbReference type="Pfam" id="PF00149"/>
    </source>
</evidence>
<evidence type="ECO:0000259" key="5">
    <source>
        <dbReference type="Pfam" id="PF14008"/>
    </source>
</evidence>
<evidence type="ECO:0008006" key="8">
    <source>
        <dbReference type="Google" id="ProtNLM"/>
    </source>
</evidence>
<evidence type="ECO:0000256" key="3">
    <source>
        <dbReference type="SAM" id="Phobius"/>
    </source>
</evidence>
<organism evidence="7">
    <name type="scientific">uncultured marine group II/III euryarchaeote KM3_113_E08</name>
    <dbReference type="NCBI Taxonomy" id="1457853"/>
    <lineage>
        <taxon>Archaea</taxon>
        <taxon>Methanobacteriati</taxon>
        <taxon>Methanobacteriota</taxon>
        <taxon>environmental samples</taxon>
    </lineage>
</organism>
<protein>
    <recommendedName>
        <fullName evidence="8">Purple acid phosphatase</fullName>
    </recommendedName>
</protein>
<evidence type="ECO:0000256" key="1">
    <source>
        <dbReference type="ARBA" id="ARBA00022729"/>
    </source>
</evidence>
<dbReference type="Gene3D" id="3.60.21.10">
    <property type="match status" value="1"/>
</dbReference>
<dbReference type="Pfam" id="PF14008">
    <property type="entry name" value="Metallophos_C"/>
    <property type="match status" value="1"/>
</dbReference>
<dbReference type="GO" id="GO:0046872">
    <property type="term" value="F:metal ion binding"/>
    <property type="evidence" value="ECO:0007669"/>
    <property type="project" value="InterPro"/>
</dbReference>
<dbReference type="CDD" id="cd00839">
    <property type="entry name" value="MPP_PAPs"/>
    <property type="match status" value="1"/>
</dbReference>
<dbReference type="InterPro" id="IPR004843">
    <property type="entry name" value="Calcineurin-like_PHP"/>
</dbReference>
<dbReference type="InterPro" id="IPR025733">
    <property type="entry name" value="PAPs_C"/>
</dbReference>
<keyword evidence="2" id="KW-0325">Glycoprotein</keyword>
<sequence>MSVRIIPPLLFILLLAPMAASQSIGEALQECPGTMTGSTEPSQIHLQLTDNPSEVVVMWATARRGNAVVEWNGQSADGDSYCYNHDMAFHMATMSDLTPGEEVTYRVGDGNDWSQEYKFTPIDIDANRFEWIAIADYGDSSEAVDVSGAIIADTTAQLVTISGDISYADGEQSTWDDWFVDQEASMTRIPWVTAVGNHENEPGYGFTPYAHRFDADEMKETEPFWYSRDFAGVHMVFMSTEHDYDLGSAQYAALEADLSAADANREQRPFIVVVAHKPMYSSNSYHGSEIALREAVEELYQTHSVDLVIAGHDHFYERTWPVFQEEPQSFGGEDGTLFGQGFGPIHIVAGNAGRTPYTEVDEPQPAWSAYREVDTFGYMKIIYDEETRSLSFTFHRTDETIGDQFTIQEGVLNEKEDDRFQFIPGFGTLLPLISLIGAAFFRRDVVLD</sequence>
<evidence type="ECO:0000313" key="7">
    <source>
        <dbReference type="EMBL" id="AIE99543.1"/>
    </source>
</evidence>
<dbReference type="GO" id="GO:0003993">
    <property type="term" value="F:acid phosphatase activity"/>
    <property type="evidence" value="ECO:0007669"/>
    <property type="project" value="InterPro"/>
</dbReference>
<proteinExistence type="predicted"/>
<dbReference type="PANTHER" id="PTHR45867:SF3">
    <property type="entry name" value="ACID PHOSPHATASE TYPE 7"/>
    <property type="match status" value="1"/>
</dbReference>
<dbReference type="InterPro" id="IPR008963">
    <property type="entry name" value="Purple_acid_Pase-like_N"/>
</dbReference>
<dbReference type="AlphaFoldDB" id="A0A075G7I4"/>
<dbReference type="InterPro" id="IPR041792">
    <property type="entry name" value="MPP_PAP"/>
</dbReference>
<keyword evidence="3" id="KW-0472">Membrane</keyword>
<dbReference type="PANTHER" id="PTHR45867">
    <property type="entry name" value="PURPLE ACID PHOSPHATASE"/>
    <property type="match status" value="1"/>
</dbReference>
<feature type="domain" description="Calcineurin-like phosphoesterase" evidence="4">
    <location>
        <begin position="150"/>
        <end position="315"/>
    </location>
</feature>
<keyword evidence="3" id="KW-0812">Transmembrane</keyword>
<keyword evidence="3" id="KW-1133">Transmembrane helix</keyword>
<feature type="domain" description="Purple acid phosphatase N-terminal" evidence="6">
    <location>
        <begin position="41"/>
        <end position="120"/>
    </location>
</feature>
<feature type="transmembrane region" description="Helical" evidence="3">
    <location>
        <begin position="422"/>
        <end position="441"/>
    </location>
</feature>
<feature type="domain" description="Purple acid phosphatase C-terminal" evidence="5">
    <location>
        <begin position="343"/>
        <end position="404"/>
    </location>
</feature>
<dbReference type="InterPro" id="IPR029052">
    <property type="entry name" value="Metallo-depent_PP-like"/>
</dbReference>
<dbReference type="Gene3D" id="2.60.40.380">
    <property type="entry name" value="Purple acid phosphatase-like, N-terminal"/>
    <property type="match status" value="1"/>
</dbReference>
<dbReference type="SUPFAM" id="SSF56300">
    <property type="entry name" value="Metallo-dependent phosphatases"/>
    <property type="match status" value="1"/>
</dbReference>
<dbReference type="EMBL" id="KF900566">
    <property type="protein sequence ID" value="AIE99543.1"/>
    <property type="molecule type" value="Genomic_DNA"/>
</dbReference>
<name>A0A075G7I4_9EURY</name>
<keyword evidence="1" id="KW-0732">Signal</keyword>
<dbReference type="Pfam" id="PF16656">
    <property type="entry name" value="Pur_ac_phosph_N"/>
    <property type="match status" value="1"/>
</dbReference>